<dbReference type="PANTHER" id="PTHR12763">
    <property type="match status" value="1"/>
</dbReference>
<evidence type="ECO:0000256" key="1">
    <source>
        <dbReference type="ARBA" id="ARBA00004167"/>
    </source>
</evidence>
<comment type="similarity">
    <text evidence="6">Belongs to the TIM14 family.</text>
</comment>
<evidence type="ECO:0000256" key="7">
    <source>
        <dbReference type="SAM" id="Phobius"/>
    </source>
</evidence>
<dbReference type="Proteomes" id="UP000015462">
    <property type="component" value="Unassembled WGS sequence"/>
</dbReference>
<organism evidence="9 10">
    <name type="scientific">Cycloclasticus pugetii</name>
    <dbReference type="NCBI Taxonomy" id="34068"/>
    <lineage>
        <taxon>Bacteria</taxon>
        <taxon>Pseudomonadati</taxon>
        <taxon>Pseudomonadota</taxon>
        <taxon>Gammaproteobacteria</taxon>
        <taxon>Thiotrichales</taxon>
        <taxon>Piscirickettsiaceae</taxon>
        <taxon>Cycloclasticus</taxon>
    </lineage>
</organism>
<gene>
    <name evidence="9" type="ORF">L196_06820</name>
</gene>
<dbReference type="SMART" id="SM00271">
    <property type="entry name" value="DnaJ"/>
    <property type="match status" value="1"/>
</dbReference>
<keyword evidence="10" id="KW-1185">Reference proteome</keyword>
<dbReference type="AlphaFoldDB" id="A0AB33Z209"/>
<protein>
    <submittedName>
        <fullName evidence="9">Aconitate hydratase 2</fullName>
    </submittedName>
</protein>
<evidence type="ECO:0000256" key="5">
    <source>
        <dbReference type="ARBA" id="ARBA00023186"/>
    </source>
</evidence>
<keyword evidence="3 7" id="KW-1133">Transmembrane helix</keyword>
<evidence type="ECO:0000256" key="6">
    <source>
        <dbReference type="ARBA" id="ARBA00038105"/>
    </source>
</evidence>
<evidence type="ECO:0000313" key="10">
    <source>
        <dbReference type="Proteomes" id="UP000015462"/>
    </source>
</evidence>
<reference evidence="9 10" key="1">
    <citation type="journal article" date="2013" name="Genome Announc.">
        <title>Genome Sequence of the Pyrene- and Fluoranthene-Degrading Bacterium Cycloclasticus sp. Strain PY97M.</title>
        <authorList>
            <person name="Cui Z."/>
            <person name="Xu G."/>
            <person name="Li Q."/>
            <person name="Gao W."/>
            <person name="Zheng L."/>
        </authorList>
    </citation>
    <scope>NUCLEOTIDE SEQUENCE [LARGE SCALE GENOMIC DNA]</scope>
    <source>
        <strain evidence="9 10">PY97M</strain>
    </source>
</reference>
<keyword evidence="5" id="KW-0143">Chaperone</keyword>
<evidence type="ECO:0000256" key="3">
    <source>
        <dbReference type="ARBA" id="ARBA00022989"/>
    </source>
</evidence>
<evidence type="ECO:0000256" key="4">
    <source>
        <dbReference type="ARBA" id="ARBA00023136"/>
    </source>
</evidence>
<accession>A0AB33Z209</accession>
<keyword evidence="2 7" id="KW-0812">Transmembrane</keyword>
<proteinExistence type="inferred from homology"/>
<name>A0AB33Z209_9GAMM</name>
<evidence type="ECO:0000313" key="9">
    <source>
        <dbReference type="EMBL" id="EPD13335.1"/>
    </source>
</evidence>
<dbReference type="Gene3D" id="1.10.287.110">
    <property type="entry name" value="DnaJ domain"/>
    <property type="match status" value="1"/>
</dbReference>
<evidence type="ECO:0000256" key="2">
    <source>
        <dbReference type="ARBA" id="ARBA00022692"/>
    </source>
</evidence>
<comment type="subcellular location">
    <subcellularLocation>
        <location evidence="1">Membrane</location>
        <topology evidence="1">Single-pass membrane protein</topology>
    </subcellularLocation>
</comment>
<dbReference type="PANTHER" id="PTHR12763:SF28">
    <property type="entry name" value="GEO10507P1-RELATED"/>
    <property type="match status" value="1"/>
</dbReference>
<dbReference type="PROSITE" id="PS50076">
    <property type="entry name" value="DNAJ_2"/>
    <property type="match status" value="1"/>
</dbReference>
<dbReference type="EMBL" id="ASHL01000004">
    <property type="protein sequence ID" value="EPD13335.1"/>
    <property type="molecule type" value="Genomic_DNA"/>
</dbReference>
<dbReference type="CDD" id="cd06257">
    <property type="entry name" value="DnaJ"/>
    <property type="match status" value="1"/>
</dbReference>
<dbReference type="SUPFAM" id="SSF46565">
    <property type="entry name" value="Chaperone J-domain"/>
    <property type="match status" value="1"/>
</dbReference>
<feature type="domain" description="J" evidence="8">
    <location>
        <begin position="108"/>
        <end position="161"/>
    </location>
</feature>
<evidence type="ECO:0000259" key="8">
    <source>
        <dbReference type="PROSITE" id="PS50076"/>
    </source>
</evidence>
<dbReference type="RefSeq" id="WP_015005055.1">
    <property type="nucleotide sequence ID" value="NZ_JBLHXE010000009.1"/>
</dbReference>
<dbReference type="GO" id="GO:0016020">
    <property type="term" value="C:membrane"/>
    <property type="evidence" value="ECO:0007669"/>
    <property type="project" value="UniProtKB-SubCell"/>
</dbReference>
<comment type="caution">
    <text evidence="9">The sequence shown here is derived from an EMBL/GenBank/DDBJ whole genome shotgun (WGS) entry which is preliminary data.</text>
</comment>
<feature type="transmembrane region" description="Helical" evidence="7">
    <location>
        <begin position="40"/>
        <end position="69"/>
    </location>
</feature>
<dbReference type="InterPro" id="IPR036869">
    <property type="entry name" value="J_dom_sf"/>
</dbReference>
<keyword evidence="4 7" id="KW-0472">Membrane</keyword>
<dbReference type="InterPro" id="IPR001623">
    <property type="entry name" value="DnaJ_domain"/>
</dbReference>
<sequence length="162" mass="17555">MIRLLLVIAVALGAIYLVRWFLNTPAETVAATIRKSLWLLLGLGLIFLAVTGKLNIIFAFIGSAIPLIAKQLPNILRLLGMAKIIKSTKSKAQGNTPPPSAQAMNQQQALTMLGLKPGASRKDIIAAHKRLMQKVHPDKGGSETLASQINQAKNLLLKEYEP</sequence>